<dbReference type="Gene3D" id="3.30.1380.10">
    <property type="match status" value="1"/>
</dbReference>
<dbReference type="EMBL" id="JBHSGV010000004">
    <property type="protein sequence ID" value="MFC4748298.1"/>
    <property type="molecule type" value="Genomic_DNA"/>
</dbReference>
<dbReference type="PANTHER" id="PTHR43126">
    <property type="entry name" value="D-ALANYL-D-ALANINE DIPEPTIDASE"/>
    <property type="match status" value="1"/>
</dbReference>
<keyword evidence="11" id="KW-0732">Signal</keyword>
<comment type="catalytic activity">
    <reaction evidence="1 9 10">
        <text>D-alanyl-D-alanine + H2O = 2 D-alanine</text>
        <dbReference type="Rhea" id="RHEA:20661"/>
        <dbReference type="ChEBI" id="CHEBI:15377"/>
        <dbReference type="ChEBI" id="CHEBI:57416"/>
        <dbReference type="ChEBI" id="CHEBI:57822"/>
        <dbReference type="EC" id="3.4.13.22"/>
    </reaction>
</comment>
<evidence type="ECO:0000256" key="2">
    <source>
        <dbReference type="ARBA" id="ARBA00022670"/>
    </source>
</evidence>
<gene>
    <name evidence="12" type="ORF">ACFO5S_12635</name>
</gene>
<evidence type="ECO:0000256" key="7">
    <source>
        <dbReference type="ARBA" id="ARBA00023049"/>
    </source>
</evidence>
<evidence type="ECO:0000256" key="10">
    <source>
        <dbReference type="PIRNR" id="PIRNR026671"/>
    </source>
</evidence>
<keyword evidence="2 9" id="KW-0645">Protease</keyword>
<feature type="chain" id="PRO_5046163684" description="D-alanyl-D-alanine dipeptidase" evidence="11">
    <location>
        <begin position="23"/>
        <end position="217"/>
    </location>
</feature>
<keyword evidence="8 10" id="KW-0961">Cell wall biogenesis/degradation</keyword>
<reference evidence="13" key="1">
    <citation type="journal article" date="2019" name="Int. J. Syst. Evol. Microbiol.">
        <title>The Global Catalogue of Microorganisms (GCM) 10K type strain sequencing project: providing services to taxonomists for standard genome sequencing and annotation.</title>
        <authorList>
            <consortium name="The Broad Institute Genomics Platform"/>
            <consortium name="The Broad Institute Genome Sequencing Center for Infectious Disease"/>
            <person name="Wu L."/>
            <person name="Ma J."/>
        </authorList>
    </citation>
    <scope>NUCLEOTIDE SEQUENCE [LARGE SCALE GENOMIC DNA]</scope>
    <source>
        <strain evidence="13">WYCCWR 13023</strain>
    </source>
</reference>
<dbReference type="SUPFAM" id="SSF55166">
    <property type="entry name" value="Hedgehog/DD-peptidase"/>
    <property type="match status" value="1"/>
</dbReference>
<evidence type="ECO:0000313" key="13">
    <source>
        <dbReference type="Proteomes" id="UP001595935"/>
    </source>
</evidence>
<evidence type="ECO:0000256" key="6">
    <source>
        <dbReference type="ARBA" id="ARBA00022997"/>
    </source>
</evidence>
<evidence type="ECO:0000256" key="1">
    <source>
        <dbReference type="ARBA" id="ARBA00001362"/>
    </source>
</evidence>
<evidence type="ECO:0000256" key="5">
    <source>
        <dbReference type="ARBA" id="ARBA00022833"/>
    </source>
</evidence>
<evidence type="ECO:0000256" key="9">
    <source>
        <dbReference type="HAMAP-Rule" id="MF_01924"/>
    </source>
</evidence>
<accession>A0ABV9PE85</accession>
<evidence type="ECO:0000256" key="8">
    <source>
        <dbReference type="ARBA" id="ARBA00023316"/>
    </source>
</evidence>
<evidence type="ECO:0000256" key="4">
    <source>
        <dbReference type="ARBA" id="ARBA00022801"/>
    </source>
</evidence>
<feature type="site" description="Transition state stabilizer" evidence="9">
    <location>
        <position position="104"/>
    </location>
</feature>
<comment type="cofactor">
    <cofactor evidence="9">
        <name>Zn(2+)</name>
        <dbReference type="ChEBI" id="CHEBI:29105"/>
    </cofactor>
    <text evidence="9">Binds 1 zinc ion per subunit.</text>
</comment>
<feature type="signal peptide" evidence="11">
    <location>
        <begin position="1"/>
        <end position="22"/>
    </location>
</feature>
<name>A0ABV9PE85_9FLAO</name>
<evidence type="ECO:0000256" key="11">
    <source>
        <dbReference type="SAM" id="SignalP"/>
    </source>
</evidence>
<comment type="caution">
    <text evidence="12">The sequence shown here is derived from an EMBL/GenBank/DDBJ whole genome shotgun (WGS) entry which is preliminary data.</text>
</comment>
<keyword evidence="4 9" id="KW-0378">Hydrolase</keyword>
<sequence>MLQFFKTTFLLVSLFCINLLNAQNEAYTSPVKQTISDTTFVNLKDYSSDFIYDMKYATEDNFLKAKVYDCAECFLRLKTVQALIAANNDFKKKGFKIKLYDCYRPLSIQKKMWEIVSNPEYVADPKKGSIHNRGGAVDISLVDRNGKEVDMGTAFDFFGSKASHNYTNLSKEVKSNRKFLKKIMIENGFNSFDSEWWHYNLKTGLKDKVSNQKWKCE</sequence>
<keyword evidence="5 9" id="KW-0862">Zinc</keyword>
<feature type="binding site" evidence="9">
    <location>
        <position position="131"/>
    </location>
    <ligand>
        <name>Zn(2+)</name>
        <dbReference type="ChEBI" id="CHEBI:29105"/>
        <note>catalytic</note>
    </ligand>
</feature>
<evidence type="ECO:0000313" key="12">
    <source>
        <dbReference type="EMBL" id="MFC4748298.1"/>
    </source>
</evidence>
<dbReference type="HAMAP" id="MF_01924">
    <property type="entry name" value="A_A_dipeptidase"/>
    <property type="match status" value="1"/>
</dbReference>
<dbReference type="InterPro" id="IPR000755">
    <property type="entry name" value="A_A_dipeptidase"/>
</dbReference>
<keyword evidence="7 9" id="KW-0482">Metalloprotease</keyword>
<dbReference type="RefSeq" id="WP_213258282.1">
    <property type="nucleotide sequence ID" value="NZ_JAGYWA010000004.1"/>
</dbReference>
<organism evidence="12 13">
    <name type="scientific">Flavobacterium branchiicola</name>
    <dbReference type="NCBI Taxonomy" id="1114875"/>
    <lineage>
        <taxon>Bacteria</taxon>
        <taxon>Pseudomonadati</taxon>
        <taxon>Bacteroidota</taxon>
        <taxon>Flavobacteriia</taxon>
        <taxon>Flavobacteriales</taxon>
        <taxon>Flavobacteriaceae</taxon>
        <taxon>Flavobacterium</taxon>
    </lineage>
</organism>
<comment type="similarity">
    <text evidence="9 10">Belongs to the peptidase M15D family.</text>
</comment>
<feature type="binding site" evidence="9">
    <location>
        <position position="138"/>
    </location>
    <ligand>
        <name>Zn(2+)</name>
        <dbReference type="ChEBI" id="CHEBI:29105"/>
        <note>catalytic</note>
    </ligand>
</feature>
<keyword evidence="3 9" id="KW-0479">Metal-binding</keyword>
<dbReference type="CDD" id="cd14840">
    <property type="entry name" value="D-Ala-D-Ala_dipeptidase_Aad"/>
    <property type="match status" value="1"/>
</dbReference>
<evidence type="ECO:0000256" key="3">
    <source>
        <dbReference type="ARBA" id="ARBA00022723"/>
    </source>
</evidence>
<dbReference type="PANTHER" id="PTHR43126:SF1">
    <property type="entry name" value="D-ALANYL-D-ALANINE DIPEPTIDASE"/>
    <property type="match status" value="1"/>
</dbReference>
<dbReference type="Pfam" id="PF01427">
    <property type="entry name" value="Peptidase_M15"/>
    <property type="match status" value="1"/>
</dbReference>
<dbReference type="Proteomes" id="UP001595935">
    <property type="component" value="Unassembled WGS sequence"/>
</dbReference>
<proteinExistence type="inferred from homology"/>
<comment type="function">
    <text evidence="9 10">Catalyzes hydrolysis of the D-alanyl-D-alanine dipeptide.</text>
</comment>
<dbReference type="InterPro" id="IPR009045">
    <property type="entry name" value="Zn_M74/Hedgehog-like"/>
</dbReference>
<dbReference type="EC" id="3.4.13.22" evidence="9 10"/>
<keyword evidence="6 9" id="KW-0224">Dipeptidase</keyword>
<keyword evidence="13" id="KW-1185">Reference proteome</keyword>
<dbReference type="PIRSF" id="PIRSF026671">
    <property type="entry name" value="AA_dipeptidase"/>
    <property type="match status" value="1"/>
</dbReference>
<protein>
    <recommendedName>
        <fullName evidence="9 10">D-alanyl-D-alanine dipeptidase</fullName>
        <shortName evidence="9 10">D-Ala-D-Ala dipeptidase</shortName>
        <ecNumber evidence="9 10">3.4.13.22</ecNumber>
    </recommendedName>
</protein>
<feature type="binding site" evidence="9">
    <location>
        <position position="198"/>
    </location>
    <ligand>
        <name>Zn(2+)</name>
        <dbReference type="ChEBI" id="CHEBI:29105"/>
        <note>catalytic</note>
    </ligand>
</feature>
<feature type="active site" description="Proton donor/acceptor" evidence="9">
    <location>
        <position position="195"/>
    </location>
</feature>